<dbReference type="PROSITE" id="PS50109">
    <property type="entry name" value="HIS_KIN"/>
    <property type="match status" value="1"/>
</dbReference>
<evidence type="ECO:0000313" key="9">
    <source>
        <dbReference type="Proteomes" id="UP001500936"/>
    </source>
</evidence>
<gene>
    <name evidence="8" type="ORF">GCM10023187_14950</name>
</gene>
<dbReference type="SMART" id="SM00028">
    <property type="entry name" value="TPR"/>
    <property type="match status" value="2"/>
</dbReference>
<dbReference type="SUPFAM" id="SSF47384">
    <property type="entry name" value="Homodimeric domain of signal transducing histidine kinase"/>
    <property type="match status" value="1"/>
</dbReference>
<feature type="transmembrane region" description="Helical" evidence="6">
    <location>
        <begin position="363"/>
        <end position="381"/>
    </location>
</feature>
<dbReference type="PRINTS" id="PR00344">
    <property type="entry name" value="BCTRLSENSOR"/>
</dbReference>
<dbReference type="EC" id="2.7.13.3" evidence="2"/>
<dbReference type="Proteomes" id="UP001500936">
    <property type="component" value="Unassembled WGS sequence"/>
</dbReference>
<comment type="catalytic activity">
    <reaction evidence="1">
        <text>ATP + protein L-histidine = ADP + protein N-phospho-L-histidine.</text>
        <dbReference type="EC" id="2.7.13.3"/>
    </reaction>
</comment>
<evidence type="ECO:0000313" key="8">
    <source>
        <dbReference type="EMBL" id="GAA4401114.1"/>
    </source>
</evidence>
<dbReference type="PROSITE" id="PS50005">
    <property type="entry name" value="TPR"/>
    <property type="match status" value="1"/>
</dbReference>
<dbReference type="Gene3D" id="1.25.40.10">
    <property type="entry name" value="Tetratricopeptide repeat domain"/>
    <property type="match status" value="2"/>
</dbReference>
<dbReference type="SMART" id="SM00387">
    <property type="entry name" value="HATPase_c"/>
    <property type="match status" value="1"/>
</dbReference>
<organism evidence="8 9">
    <name type="scientific">Nibrella viscosa</name>
    <dbReference type="NCBI Taxonomy" id="1084524"/>
    <lineage>
        <taxon>Bacteria</taxon>
        <taxon>Pseudomonadati</taxon>
        <taxon>Bacteroidota</taxon>
        <taxon>Cytophagia</taxon>
        <taxon>Cytophagales</taxon>
        <taxon>Spirosomataceae</taxon>
        <taxon>Nibrella</taxon>
    </lineage>
</organism>
<evidence type="ECO:0000256" key="5">
    <source>
        <dbReference type="SAM" id="Coils"/>
    </source>
</evidence>
<dbReference type="SUPFAM" id="SSF48452">
    <property type="entry name" value="TPR-like"/>
    <property type="match status" value="1"/>
</dbReference>
<dbReference type="Pfam" id="PF02518">
    <property type="entry name" value="HATPase_c"/>
    <property type="match status" value="1"/>
</dbReference>
<feature type="coiled-coil region" evidence="5">
    <location>
        <begin position="333"/>
        <end position="361"/>
    </location>
</feature>
<dbReference type="SMART" id="SM00388">
    <property type="entry name" value="HisKA"/>
    <property type="match status" value="1"/>
</dbReference>
<keyword evidence="9" id="KW-1185">Reference proteome</keyword>
<dbReference type="Gene3D" id="3.30.565.10">
    <property type="entry name" value="Histidine kinase-like ATPase, C-terminal domain"/>
    <property type="match status" value="1"/>
</dbReference>
<dbReference type="InterPro" id="IPR005467">
    <property type="entry name" value="His_kinase_dom"/>
</dbReference>
<feature type="coiled-coil region" evidence="5">
    <location>
        <begin position="387"/>
        <end position="476"/>
    </location>
</feature>
<keyword evidence="4" id="KW-0802">TPR repeat</keyword>
<dbReference type="InterPro" id="IPR004358">
    <property type="entry name" value="Sig_transdc_His_kin-like_C"/>
</dbReference>
<dbReference type="PANTHER" id="PTHR43065">
    <property type="entry name" value="SENSOR HISTIDINE KINASE"/>
    <property type="match status" value="1"/>
</dbReference>
<evidence type="ECO:0000256" key="2">
    <source>
        <dbReference type="ARBA" id="ARBA00012438"/>
    </source>
</evidence>
<keyword evidence="6" id="KW-0812">Transmembrane</keyword>
<evidence type="ECO:0000256" key="1">
    <source>
        <dbReference type="ARBA" id="ARBA00000085"/>
    </source>
</evidence>
<dbReference type="InterPro" id="IPR019734">
    <property type="entry name" value="TPR_rpt"/>
</dbReference>
<keyword evidence="3" id="KW-0597">Phosphoprotein</keyword>
<evidence type="ECO:0000256" key="4">
    <source>
        <dbReference type="PROSITE-ProRule" id="PRU00339"/>
    </source>
</evidence>
<comment type="caution">
    <text evidence="8">The sequence shown here is derived from an EMBL/GenBank/DDBJ whole genome shotgun (WGS) entry which is preliminary data.</text>
</comment>
<dbReference type="CDD" id="cd00082">
    <property type="entry name" value="HisKA"/>
    <property type="match status" value="1"/>
</dbReference>
<dbReference type="InterPro" id="IPR036890">
    <property type="entry name" value="HATPase_C_sf"/>
</dbReference>
<dbReference type="InterPro" id="IPR003594">
    <property type="entry name" value="HATPase_dom"/>
</dbReference>
<evidence type="ECO:0000256" key="3">
    <source>
        <dbReference type="ARBA" id="ARBA00022553"/>
    </source>
</evidence>
<dbReference type="PANTHER" id="PTHR43065:SF42">
    <property type="entry name" value="TWO-COMPONENT SENSOR PPRA"/>
    <property type="match status" value="1"/>
</dbReference>
<dbReference type="InterPro" id="IPR036097">
    <property type="entry name" value="HisK_dim/P_sf"/>
</dbReference>
<proteinExistence type="predicted"/>
<accession>A0ABP8K6S1</accession>
<sequence length="691" mass="77752">MSANIIPGTGTPHMANCMKKNLFWLLLFLTPLVMTAQSLTNRIDSLRRASGTPMHDTVRVQLLDNLSGVYTSRNLDSAIWYAREGVRLAEKLNYAKGKLYTQNTLAFALAERDLPESMRLYISALAMALEEKDYNAVAGIYYGMGVLQFYLANYPQAIVLFKKSIRIALENRGKLTAGNTSAMLAFAYASMNQSDSACYYMAASEREWPEGITTAFHAYFKGQTEAGVDPNVGKYYFKEGIARFKNIQDLRGLSLAYHRLSELYLQQNQLDSCIYAARQGLQAAQEVRLLRTILHNSRLLVNAFKQLNQTDSAYKYQNIMVAARDSLFSQEKINQLQSTLLEEEQRTKKLEEEKLRLESRTKIYGLLALATFLLLLAGIFYRNTRQKQKANRQLQVLNEEITQQKEEIETQRDHLEQTLTELKATQQQLIQKEKLASLGELTAGIAHEIQNPLNFVNNLTEVSQELVEELKEEEDKPNPDPALRKELLTDLEESLQKVHHHGKRADSIVKGMLQHSRAGSGEKQPTDLNALADEYLRLAYSGLRAKDQDFTADLRLKLDPNLQPVDIAPQEIGRVLLNLYNNAFYAVQQRAKAGKSGEYQPQIEVTTQAANGKVELRVWDNGTGIPAEILNKIYQPFFTTKPTGQGTGLGLSLSYDIVTKGHGGEMLVASTEGEGTEFRITLGYVTETGAY</sequence>
<dbReference type="SUPFAM" id="SSF55874">
    <property type="entry name" value="ATPase domain of HSP90 chaperone/DNA topoisomerase II/histidine kinase"/>
    <property type="match status" value="1"/>
</dbReference>
<name>A0ABP8K6S1_9BACT</name>
<keyword evidence="6" id="KW-1133">Transmembrane helix</keyword>
<dbReference type="Pfam" id="PF00512">
    <property type="entry name" value="HisKA"/>
    <property type="match status" value="1"/>
</dbReference>
<dbReference type="InterPro" id="IPR011990">
    <property type="entry name" value="TPR-like_helical_dom_sf"/>
</dbReference>
<feature type="repeat" description="TPR" evidence="4">
    <location>
        <begin position="138"/>
        <end position="171"/>
    </location>
</feature>
<reference evidence="9" key="1">
    <citation type="journal article" date="2019" name="Int. J. Syst. Evol. Microbiol.">
        <title>The Global Catalogue of Microorganisms (GCM) 10K type strain sequencing project: providing services to taxonomists for standard genome sequencing and annotation.</title>
        <authorList>
            <consortium name="The Broad Institute Genomics Platform"/>
            <consortium name="The Broad Institute Genome Sequencing Center for Infectious Disease"/>
            <person name="Wu L."/>
            <person name="Ma J."/>
        </authorList>
    </citation>
    <scope>NUCLEOTIDE SEQUENCE [LARGE SCALE GENOMIC DNA]</scope>
    <source>
        <strain evidence="9">JCM 17925</strain>
    </source>
</reference>
<dbReference type="Gene3D" id="1.10.287.130">
    <property type="match status" value="1"/>
</dbReference>
<keyword evidence="6" id="KW-0472">Membrane</keyword>
<keyword evidence="5" id="KW-0175">Coiled coil</keyword>
<evidence type="ECO:0000256" key="6">
    <source>
        <dbReference type="SAM" id="Phobius"/>
    </source>
</evidence>
<dbReference type="EMBL" id="BAABHB010000002">
    <property type="protein sequence ID" value="GAA4401114.1"/>
    <property type="molecule type" value="Genomic_DNA"/>
</dbReference>
<dbReference type="InterPro" id="IPR003661">
    <property type="entry name" value="HisK_dim/P_dom"/>
</dbReference>
<protein>
    <recommendedName>
        <fullName evidence="2">histidine kinase</fullName>
        <ecNumber evidence="2">2.7.13.3</ecNumber>
    </recommendedName>
</protein>
<feature type="domain" description="Histidine kinase" evidence="7">
    <location>
        <begin position="444"/>
        <end position="686"/>
    </location>
</feature>
<evidence type="ECO:0000259" key="7">
    <source>
        <dbReference type="PROSITE" id="PS50109"/>
    </source>
</evidence>